<dbReference type="EMBL" id="CDNC01000012">
    <property type="protein sequence ID" value="CEM61579.1"/>
    <property type="molecule type" value="Genomic_DNA"/>
</dbReference>
<gene>
    <name evidence="2" type="ORF">FUT82_09740</name>
    <name evidence="1" type="ORF">TPHV1_20116</name>
</gene>
<reference evidence="1" key="1">
    <citation type="submission" date="2015-01" db="EMBL/GenBank/DDBJ databases">
        <authorList>
            <person name="Xiang T."/>
            <person name="Song Y."/>
            <person name="Huang L."/>
            <person name="Wang B."/>
            <person name="Wu P."/>
        </authorList>
    </citation>
    <scope>NUCLEOTIDE SEQUENCE [LARGE SCALE GENOMIC DNA]</scope>
    <source>
        <strain evidence="1">V1</strain>
    </source>
</reference>
<sequence>MAYKLNGAKFPTLEELVEALYPLYADKMSEEEFKKYAEENAEQS</sequence>
<dbReference type="Proteomes" id="UP000042527">
    <property type="component" value="Unassembled WGS sequence"/>
</dbReference>
<reference evidence="3" key="2">
    <citation type="submission" date="2015-01" db="EMBL/GenBank/DDBJ databases">
        <authorList>
            <person name="Manzoor Shahid"/>
            <person name="Zubair Saima"/>
        </authorList>
    </citation>
    <scope>NUCLEOTIDE SEQUENCE [LARGE SCALE GENOMIC DNA]</scope>
    <source>
        <strain evidence="3">V1</strain>
    </source>
</reference>
<dbReference type="OrthoDB" id="336850at2"/>
<dbReference type="Proteomes" id="UP000323594">
    <property type="component" value="Chromosome"/>
</dbReference>
<dbReference type="EMBL" id="CP042817">
    <property type="protein sequence ID" value="QEJ98249.1"/>
    <property type="molecule type" value="Genomic_DNA"/>
</dbReference>
<evidence type="ECO:0000313" key="4">
    <source>
        <dbReference type="Proteomes" id="UP000323594"/>
    </source>
</evidence>
<protein>
    <submittedName>
        <fullName evidence="1">Uncharacterized protein</fullName>
    </submittedName>
</protein>
<name>A0A0B7GSJ6_TREPH</name>
<accession>A0A0B7GSJ6</accession>
<proteinExistence type="predicted"/>
<evidence type="ECO:0000313" key="3">
    <source>
        <dbReference type="Proteomes" id="UP000042527"/>
    </source>
</evidence>
<organism evidence="1 3">
    <name type="scientific">Treponema phagedenis</name>
    <dbReference type="NCBI Taxonomy" id="162"/>
    <lineage>
        <taxon>Bacteria</taxon>
        <taxon>Pseudomonadati</taxon>
        <taxon>Spirochaetota</taxon>
        <taxon>Spirochaetia</taxon>
        <taxon>Spirochaetales</taxon>
        <taxon>Treponemataceae</taxon>
        <taxon>Treponema</taxon>
    </lineage>
</organism>
<dbReference type="RefSeq" id="WP_004266512.1">
    <property type="nucleotide sequence ID" value="NZ_CDNC01000012.1"/>
</dbReference>
<evidence type="ECO:0000313" key="1">
    <source>
        <dbReference type="EMBL" id="CEM61579.1"/>
    </source>
</evidence>
<evidence type="ECO:0000313" key="2">
    <source>
        <dbReference type="EMBL" id="QEJ98249.1"/>
    </source>
</evidence>
<dbReference type="GeneID" id="80426785"/>
<keyword evidence="3" id="KW-1185">Reference proteome</keyword>
<reference evidence="2 4" key="3">
    <citation type="submission" date="2019-08" db="EMBL/GenBank/DDBJ databases">
        <authorList>
            <person name="Kuhnert P."/>
        </authorList>
    </citation>
    <scope>NUCLEOTIDE SEQUENCE [LARGE SCALE GENOMIC DNA]</scope>
    <source>
        <strain evidence="2 4">B36.5</strain>
    </source>
</reference>
<dbReference type="AlphaFoldDB" id="A0A0B7GSJ6"/>